<evidence type="ECO:0000313" key="5">
    <source>
        <dbReference type="Proteomes" id="UP001158049"/>
    </source>
</evidence>
<keyword evidence="5" id="KW-1185">Reference proteome</keyword>
<evidence type="ECO:0000259" key="3">
    <source>
        <dbReference type="PROSITE" id="PS51371"/>
    </source>
</evidence>
<dbReference type="InterPro" id="IPR000644">
    <property type="entry name" value="CBS_dom"/>
</dbReference>
<feature type="domain" description="CBS" evidence="3">
    <location>
        <begin position="77"/>
        <end position="132"/>
    </location>
</feature>
<comment type="caution">
    <text evidence="4">The sequence shown here is derived from an EMBL/GenBank/DDBJ whole genome shotgun (WGS) entry which is preliminary data.</text>
</comment>
<proteinExistence type="predicted"/>
<dbReference type="SUPFAM" id="SSF54631">
    <property type="entry name" value="CBS-domain pair"/>
    <property type="match status" value="1"/>
</dbReference>
<dbReference type="SMART" id="SM00116">
    <property type="entry name" value="CBS"/>
    <property type="match status" value="2"/>
</dbReference>
<organism evidence="4 5">
    <name type="scientific">Noviherbaspirillum suwonense</name>
    <dbReference type="NCBI Taxonomy" id="1224511"/>
    <lineage>
        <taxon>Bacteria</taxon>
        <taxon>Pseudomonadati</taxon>
        <taxon>Pseudomonadota</taxon>
        <taxon>Betaproteobacteria</taxon>
        <taxon>Burkholderiales</taxon>
        <taxon>Oxalobacteraceae</taxon>
        <taxon>Noviherbaspirillum</taxon>
    </lineage>
</organism>
<evidence type="ECO:0000256" key="2">
    <source>
        <dbReference type="PROSITE-ProRule" id="PRU00703"/>
    </source>
</evidence>
<dbReference type="PANTHER" id="PTHR43080">
    <property type="entry name" value="CBS DOMAIN-CONTAINING PROTEIN CBSX3, MITOCHONDRIAL"/>
    <property type="match status" value="1"/>
</dbReference>
<evidence type="ECO:0000313" key="4">
    <source>
        <dbReference type="EMBL" id="SMP68652.1"/>
    </source>
</evidence>
<keyword evidence="1 2" id="KW-0129">CBS domain</keyword>
<dbReference type="Gene3D" id="3.10.580.10">
    <property type="entry name" value="CBS-domain"/>
    <property type="match status" value="1"/>
</dbReference>
<dbReference type="InterPro" id="IPR046342">
    <property type="entry name" value="CBS_dom_sf"/>
</dbReference>
<accession>A0ABY1QHC3</accession>
<dbReference type="CDD" id="cd04623">
    <property type="entry name" value="CBS_pair_bac_euk"/>
    <property type="match status" value="1"/>
</dbReference>
<dbReference type="PANTHER" id="PTHR43080:SF2">
    <property type="entry name" value="CBS DOMAIN-CONTAINING PROTEIN"/>
    <property type="match status" value="1"/>
</dbReference>
<dbReference type="RefSeq" id="WP_283443512.1">
    <property type="nucleotide sequence ID" value="NZ_FXUL01000014.1"/>
</dbReference>
<evidence type="ECO:0000256" key="1">
    <source>
        <dbReference type="ARBA" id="ARBA00023122"/>
    </source>
</evidence>
<gene>
    <name evidence="4" type="ORF">SAMN06295970_11437</name>
</gene>
<dbReference type="Proteomes" id="UP001158049">
    <property type="component" value="Unassembled WGS sequence"/>
</dbReference>
<reference evidence="4 5" key="1">
    <citation type="submission" date="2017-05" db="EMBL/GenBank/DDBJ databases">
        <authorList>
            <person name="Varghese N."/>
            <person name="Submissions S."/>
        </authorList>
    </citation>
    <scope>NUCLEOTIDE SEQUENCE [LARGE SCALE GENOMIC DNA]</scope>
    <source>
        <strain evidence="4 5">DSM 26001</strain>
    </source>
</reference>
<dbReference type="PROSITE" id="PS51371">
    <property type="entry name" value="CBS"/>
    <property type="match status" value="2"/>
</dbReference>
<protein>
    <submittedName>
        <fullName evidence="4">CBS domain-containing protein</fullName>
    </submittedName>
</protein>
<name>A0ABY1QHC3_9BURK</name>
<sequence>MKTVSQILHAKGAADVHAVSPDETVLEAIRRMAEKGIGALVVKEGESIVGMVTERDYARKVILMGRNSDQTAVREIMSPTVLYVRPQQTNEDCMALMATSRVRHLPVIEHNRLVGLISMGDLVKDIISDQQFTIEQLEHYISGQHA</sequence>
<dbReference type="InterPro" id="IPR044725">
    <property type="entry name" value="CBSX3_CBS_dom"/>
</dbReference>
<dbReference type="InterPro" id="IPR051257">
    <property type="entry name" value="Diverse_CBS-Domain"/>
</dbReference>
<dbReference type="Pfam" id="PF00571">
    <property type="entry name" value="CBS"/>
    <property type="match status" value="2"/>
</dbReference>
<feature type="domain" description="CBS" evidence="3">
    <location>
        <begin position="9"/>
        <end position="68"/>
    </location>
</feature>
<dbReference type="EMBL" id="FXUL01000014">
    <property type="protein sequence ID" value="SMP68652.1"/>
    <property type="molecule type" value="Genomic_DNA"/>
</dbReference>